<evidence type="ECO:0000259" key="1">
    <source>
        <dbReference type="Pfam" id="PF03551"/>
    </source>
</evidence>
<dbReference type="Pfam" id="PF10400">
    <property type="entry name" value="Vir_act_alpha_C"/>
    <property type="match status" value="1"/>
</dbReference>
<sequence>MSLKHGLLGLLNYGEMTGYELDRTFNGSLDFFWKAQTSQIYRELNHMEKSGWLTSKTVFQTERPNKRIYSLTDSGRTELHNWLLENNFDSEFQTRSTFLMKIFFSDQKNIKENIEMFRAYKKKCLSELKNLEKANNNIKFYSEREEEKGKSIYWNLTVLFGEKHLKTSLEFADEAIKILEELL</sequence>
<dbReference type="KEGG" id="str:Sterm_2628"/>
<feature type="domain" description="Transcription regulator PadR N-terminal" evidence="1">
    <location>
        <begin position="7"/>
        <end position="80"/>
    </location>
</feature>
<dbReference type="Pfam" id="PF03551">
    <property type="entry name" value="PadR"/>
    <property type="match status" value="1"/>
</dbReference>
<feature type="domain" description="Transcription regulator PadR C-terminal" evidence="2">
    <location>
        <begin position="94"/>
        <end position="180"/>
    </location>
</feature>
<dbReference type="RefSeq" id="WP_012862067.1">
    <property type="nucleotide sequence ID" value="NC_013517.1"/>
</dbReference>
<dbReference type="eggNOG" id="COG1695">
    <property type="taxonomic scope" value="Bacteria"/>
</dbReference>
<dbReference type="InterPro" id="IPR005149">
    <property type="entry name" value="Tscrpt_reg_PadR_N"/>
</dbReference>
<protein>
    <submittedName>
        <fullName evidence="3">Transcriptional regulator, PadR-like family</fullName>
    </submittedName>
</protein>
<dbReference type="InterPro" id="IPR036388">
    <property type="entry name" value="WH-like_DNA-bd_sf"/>
</dbReference>
<dbReference type="AlphaFoldDB" id="D1AM99"/>
<dbReference type="PANTHER" id="PTHR43252:SF6">
    <property type="entry name" value="NEGATIVE TRANSCRIPTION REGULATOR PADR"/>
    <property type="match status" value="1"/>
</dbReference>
<dbReference type="SUPFAM" id="SSF46785">
    <property type="entry name" value="Winged helix' DNA-binding domain"/>
    <property type="match status" value="1"/>
</dbReference>
<dbReference type="Proteomes" id="UP000000845">
    <property type="component" value="Chromosome"/>
</dbReference>
<organism evidence="3 4">
    <name type="scientific">Sebaldella termitidis (strain ATCC 33386 / NCTC 11300)</name>
    <dbReference type="NCBI Taxonomy" id="526218"/>
    <lineage>
        <taxon>Bacteria</taxon>
        <taxon>Fusobacteriati</taxon>
        <taxon>Fusobacteriota</taxon>
        <taxon>Fusobacteriia</taxon>
        <taxon>Fusobacteriales</taxon>
        <taxon>Leptotrichiaceae</taxon>
        <taxon>Sebaldella</taxon>
    </lineage>
</organism>
<gene>
    <name evidence="3" type="ordered locus">Sterm_2628</name>
</gene>
<dbReference type="InterPro" id="IPR036390">
    <property type="entry name" value="WH_DNA-bd_sf"/>
</dbReference>
<reference evidence="3 4" key="2">
    <citation type="journal article" date="2010" name="Stand. Genomic Sci.">
        <title>Complete genome sequence of Sebaldella termitidis type strain (NCTC 11300).</title>
        <authorList>
            <person name="Harmon-Smith M."/>
            <person name="Celia L."/>
            <person name="Chertkov O."/>
            <person name="Lapidus A."/>
            <person name="Copeland A."/>
            <person name="Glavina Del Rio T."/>
            <person name="Nolan M."/>
            <person name="Lucas S."/>
            <person name="Tice H."/>
            <person name="Cheng J.F."/>
            <person name="Han C."/>
            <person name="Detter J.C."/>
            <person name="Bruce D."/>
            <person name="Goodwin L."/>
            <person name="Pitluck S."/>
            <person name="Pati A."/>
            <person name="Liolios K."/>
            <person name="Ivanova N."/>
            <person name="Mavromatis K."/>
            <person name="Mikhailova N."/>
            <person name="Chen A."/>
            <person name="Palaniappan K."/>
            <person name="Land M."/>
            <person name="Hauser L."/>
            <person name="Chang Y.J."/>
            <person name="Jeffries C.D."/>
            <person name="Brettin T."/>
            <person name="Goker M."/>
            <person name="Beck B."/>
            <person name="Bristow J."/>
            <person name="Eisen J.A."/>
            <person name="Markowitz V."/>
            <person name="Hugenholtz P."/>
            <person name="Kyrpides N.C."/>
            <person name="Klenk H.P."/>
            <person name="Chen F."/>
        </authorList>
    </citation>
    <scope>NUCLEOTIDE SEQUENCE [LARGE SCALE GENOMIC DNA]</scope>
    <source>
        <strain evidence="4">ATCC 33386 / NCTC 11300</strain>
    </source>
</reference>
<dbReference type="InterPro" id="IPR018309">
    <property type="entry name" value="Tscrpt_reg_PadR_C"/>
</dbReference>
<dbReference type="HOGENOM" id="CLU_089258_1_1_0"/>
<name>D1AM99_SEBTE</name>
<dbReference type="Gene3D" id="1.10.10.10">
    <property type="entry name" value="Winged helix-like DNA-binding domain superfamily/Winged helix DNA-binding domain"/>
    <property type="match status" value="1"/>
</dbReference>
<dbReference type="STRING" id="526218.Sterm_2628"/>
<evidence type="ECO:0000313" key="4">
    <source>
        <dbReference type="Proteomes" id="UP000000845"/>
    </source>
</evidence>
<evidence type="ECO:0000259" key="2">
    <source>
        <dbReference type="Pfam" id="PF10400"/>
    </source>
</evidence>
<proteinExistence type="predicted"/>
<evidence type="ECO:0000313" key="3">
    <source>
        <dbReference type="EMBL" id="ACZ09473.1"/>
    </source>
</evidence>
<keyword evidence="4" id="KW-1185">Reference proteome</keyword>
<dbReference type="Gene3D" id="6.10.140.190">
    <property type="match status" value="1"/>
</dbReference>
<reference evidence="4" key="1">
    <citation type="submission" date="2009-09" db="EMBL/GenBank/DDBJ databases">
        <title>The complete chromosome of Sebaldella termitidis ATCC 33386.</title>
        <authorList>
            <consortium name="US DOE Joint Genome Institute (JGI-PGF)"/>
            <person name="Lucas S."/>
            <person name="Copeland A."/>
            <person name="Lapidus A."/>
            <person name="Glavina del Rio T."/>
            <person name="Dalin E."/>
            <person name="Tice H."/>
            <person name="Bruce D."/>
            <person name="Goodwin L."/>
            <person name="Pitluck S."/>
            <person name="Kyrpides N."/>
            <person name="Mavromatis K."/>
            <person name="Ivanova N."/>
            <person name="Mikhailova N."/>
            <person name="Sims D."/>
            <person name="Meincke L."/>
            <person name="Brettin T."/>
            <person name="Detter J.C."/>
            <person name="Han C."/>
            <person name="Larimer F."/>
            <person name="Land M."/>
            <person name="Hauser L."/>
            <person name="Markowitz V."/>
            <person name="Cheng J.F."/>
            <person name="Hugenholtz P."/>
            <person name="Woyke T."/>
            <person name="Wu D."/>
            <person name="Eisen J.A."/>
        </authorList>
    </citation>
    <scope>NUCLEOTIDE SEQUENCE [LARGE SCALE GENOMIC DNA]</scope>
    <source>
        <strain evidence="4">ATCC 33386 / NCTC 11300</strain>
    </source>
</reference>
<dbReference type="EMBL" id="CP001739">
    <property type="protein sequence ID" value="ACZ09473.1"/>
    <property type="molecule type" value="Genomic_DNA"/>
</dbReference>
<dbReference type="PANTHER" id="PTHR43252">
    <property type="entry name" value="TRANSCRIPTIONAL REGULATOR YQJI"/>
    <property type="match status" value="1"/>
</dbReference>
<accession>D1AM99</accession>